<reference evidence="4 5" key="1">
    <citation type="submission" date="2020-09" db="EMBL/GenBank/DDBJ databases">
        <authorList>
            <person name="Ashkenazy H."/>
        </authorList>
    </citation>
    <scope>NUCLEOTIDE SEQUENCE [LARGE SCALE GENOMIC DNA]</scope>
    <source>
        <strain evidence="5">cv. Cdm-0</strain>
    </source>
</reference>
<sequence>MDKSVVIRRETNGDDVEGDPEREAVFAQLKVLCLELLNLSQNPEKDPTTIPALLLLLRRTPPSSLQSFFHYTLFPLLLLLDAAVACRSQGQNKPEEFPQTPYRVSDKVAEGVISCLEELLKKCHIGSIDQMVVIMKKLTSGAVLSPSEASEEFREGIVKCFRAMISGLLPCSDDSCSCKRTVGWPQLSDRRDYQTQVSESYKYDFETRECLLAFLQSQSALAAVGHWLSILLKVADAEASRGHRGSANLRVEAFMALRILVAKIGTADVLAFFLPGVVSQVSKVLHVSRAMISGAAGSVDALDQAIRGLAEFLMIVLEDEANSSALEISNGDTKSQKHESAHSILDELRSLTTKSQGQSDELTEITNQEIVNINVPEKSNLNLSRDSFLVERTKKWLDSTTSHVNKLLCETFPHILIHPAGKIRWGFLAAIRGLLSKSSCSLKGARLVMLECVCTLAVDDSDEVSVAAQEFLDHLFSESTKNHVESDIKKIFSRLLERLPKVVLGNEELPALSVVKQLLVITYYSGPQFLADHLQSPITASRFLDIFSLCLSHNSAFTGSLEKLIAERPSSSTGYLPSITELKVGFRETRYNRAVPNITETDQVKLEISSPSSHMLPRMPPWFSYVGSQKLYEMLAGILRLVGLSLMAGFKNEGHLAVILDIPLGFVRKLVSEVRVKEYNGEDWQSWCNRTGSGQLVRQAATAACILNEMIFGLSDQATDALSRLLQKSRKGRDKLSWEISWNKRAKTNLIECVGKILHEYQASEVWDLPVDQKAILGQTDNDGQHISLHFLRDSAMLHQVIIEGVGVFSLCLGKDFASSGFLHSSLYLLLESLTCSSFQVRNASDTVLRLLAATSGHPTVGHLVVANADYVIDSICRQLRHLDLNPHVPNVLAAMLSYIGVAHDILPLLEEPMRLVSQELEIVGRQQHPNLTIPFLKAVGEIVNASKNEACLLPDRAKSYSDHVKTKATDAITSRQERVSNSDKIVEDEEEWENILLELNRSKRYRRTVGSIASSCLIAATPLLASSNQVSCLVSLEIIEEGVVALAKVEEAYRAETETKETIEEVIEFASFYQLKDYMNASDDGADENRLLPAINKIWPFCVACIRNRNPVAVRRCLVVITRIIQTSGGDFFSRRFRNDGPDFWKLLTTSPFHIMTPKILREDNKSVLRLPYRTISESSSSTIAEVSSLKVQAAVLDMIAEISRSKRSASALDAVLKKVAGLVVGIAYSSVTGLREAALNALRGLACIDPDLIWILLADVYYSLKKKDLPLPPSPEFPDISNVLPSRPPEDSRTKFLYVEYGGRSYGFELEFSSVEIVFKKMQSLVFVDQMRYEEKVKRHRGTEKDDERRSRRSDKKDKKSHKHHKSSTSKKSKDDKPKKKHTESDHKLKEGIPELSMEDYFSKNNEFATWLKEEKRTYFNDLTTEAARGLFSRFVKRWNRGKLESRYYEGISTAPRTAHDWMIKRR</sequence>
<feature type="domain" description="TTI1 N-terminal TPR" evidence="2">
    <location>
        <begin position="215"/>
        <end position="460"/>
    </location>
</feature>
<dbReference type="SUPFAM" id="SSF48371">
    <property type="entry name" value="ARM repeat"/>
    <property type="match status" value="1"/>
</dbReference>
<evidence type="ECO:0000313" key="5">
    <source>
        <dbReference type="Proteomes" id="UP000516314"/>
    </source>
</evidence>
<dbReference type="InterPro" id="IPR052587">
    <property type="entry name" value="TELO2-interacting_protein_1"/>
</dbReference>
<gene>
    <name evidence="4" type="ORF">AT9943_LOCUS5896</name>
</gene>
<dbReference type="Pfam" id="PF21547">
    <property type="entry name" value="TTI1"/>
    <property type="match status" value="1"/>
</dbReference>
<protein>
    <submittedName>
        <fullName evidence="4">(thale cress) hypothetical protein</fullName>
    </submittedName>
</protein>
<dbReference type="PANTHER" id="PTHR18460:SF3">
    <property type="entry name" value="TELO2-INTERACTING PROTEIN 1 HOMOLOG"/>
    <property type="match status" value="1"/>
</dbReference>
<dbReference type="InterPro" id="IPR016024">
    <property type="entry name" value="ARM-type_fold"/>
</dbReference>
<feature type="compositionally biased region" description="Basic and acidic residues" evidence="1">
    <location>
        <begin position="1339"/>
        <end position="1360"/>
    </location>
</feature>
<dbReference type="InterPro" id="IPR049362">
    <property type="entry name" value="TTI1_rpt"/>
</dbReference>
<evidence type="ECO:0000259" key="3">
    <source>
        <dbReference type="Pfam" id="PF24181"/>
    </source>
</evidence>
<name>A0A7G2EA08_ARATH</name>
<organism evidence="4 5">
    <name type="scientific">Arabidopsis thaliana</name>
    <name type="common">Mouse-ear cress</name>
    <dbReference type="NCBI Taxonomy" id="3702"/>
    <lineage>
        <taxon>Eukaryota</taxon>
        <taxon>Viridiplantae</taxon>
        <taxon>Streptophyta</taxon>
        <taxon>Embryophyta</taxon>
        <taxon>Tracheophyta</taxon>
        <taxon>Spermatophyta</taxon>
        <taxon>Magnoliopsida</taxon>
        <taxon>eudicotyledons</taxon>
        <taxon>Gunneridae</taxon>
        <taxon>Pentapetalae</taxon>
        <taxon>rosids</taxon>
        <taxon>malvids</taxon>
        <taxon>Brassicales</taxon>
        <taxon>Brassicaceae</taxon>
        <taxon>Camelineae</taxon>
        <taxon>Arabidopsis</taxon>
    </lineage>
</organism>
<dbReference type="Pfam" id="PF24181">
    <property type="entry name" value="TPR_TTI1_C"/>
    <property type="match status" value="1"/>
</dbReference>
<dbReference type="Pfam" id="PF24173">
    <property type="entry name" value="TPR_TTI1_N"/>
    <property type="match status" value="1"/>
</dbReference>
<dbReference type="PANTHER" id="PTHR18460">
    <property type="entry name" value="TEL2 INTERACTING PROTEIN 1 TTI1 FAMILY MEMBER"/>
    <property type="match status" value="1"/>
</dbReference>
<dbReference type="InterPro" id="IPR057566">
    <property type="entry name" value="TPR_TTI1_N"/>
</dbReference>
<accession>A0A7G2EA08</accession>
<dbReference type="Proteomes" id="UP000516314">
    <property type="component" value="Chromosome 1"/>
</dbReference>
<feature type="domain" description="TTI1 C-terminal TPR" evidence="3">
    <location>
        <begin position="959"/>
        <end position="1256"/>
    </location>
</feature>
<evidence type="ECO:0000256" key="1">
    <source>
        <dbReference type="SAM" id="MobiDB-lite"/>
    </source>
</evidence>
<evidence type="ECO:0000313" key="4">
    <source>
        <dbReference type="EMBL" id="CAD5317625.1"/>
    </source>
</evidence>
<feature type="compositionally biased region" description="Basic and acidic residues" evidence="1">
    <location>
        <begin position="1"/>
        <end position="12"/>
    </location>
</feature>
<feature type="compositionally biased region" description="Basic residues" evidence="1">
    <location>
        <begin position="1361"/>
        <end position="1373"/>
    </location>
</feature>
<dbReference type="EMBL" id="LR881466">
    <property type="protein sequence ID" value="CAD5317625.1"/>
    <property type="molecule type" value="Genomic_DNA"/>
</dbReference>
<proteinExistence type="predicted"/>
<evidence type="ECO:0000259" key="2">
    <source>
        <dbReference type="Pfam" id="PF24173"/>
    </source>
</evidence>
<feature type="compositionally biased region" description="Basic and acidic residues" evidence="1">
    <location>
        <begin position="1374"/>
        <end position="1392"/>
    </location>
</feature>
<dbReference type="InterPro" id="IPR057567">
    <property type="entry name" value="TPR_TTI1_C"/>
</dbReference>
<feature type="region of interest" description="Disordered" evidence="1">
    <location>
        <begin position="1339"/>
        <end position="1392"/>
    </location>
</feature>
<feature type="region of interest" description="Disordered" evidence="1">
    <location>
        <begin position="1"/>
        <end position="20"/>
    </location>
</feature>